<evidence type="ECO:0000256" key="1">
    <source>
        <dbReference type="SAM" id="SignalP"/>
    </source>
</evidence>
<evidence type="ECO:0000313" key="2">
    <source>
        <dbReference type="EMBL" id="PRY49185.1"/>
    </source>
</evidence>
<dbReference type="AlphaFoldDB" id="A0A2T0TU52"/>
<dbReference type="InterPro" id="IPR036761">
    <property type="entry name" value="TTHA0802/YceI-like_sf"/>
</dbReference>
<dbReference type="RefSeq" id="WP_146133143.1">
    <property type="nucleotide sequence ID" value="NZ_PVTH01000012.1"/>
</dbReference>
<evidence type="ECO:0008006" key="4">
    <source>
        <dbReference type="Google" id="ProtNLM"/>
    </source>
</evidence>
<keyword evidence="3" id="KW-1185">Reference proteome</keyword>
<name>A0A2T0TU52_9SPHI</name>
<dbReference type="EMBL" id="PVTH01000012">
    <property type="protein sequence ID" value="PRY49185.1"/>
    <property type="molecule type" value="Genomic_DNA"/>
</dbReference>
<organism evidence="2 3">
    <name type="scientific">Arcticibacter pallidicorallinus</name>
    <dbReference type="NCBI Taxonomy" id="1259464"/>
    <lineage>
        <taxon>Bacteria</taxon>
        <taxon>Pseudomonadati</taxon>
        <taxon>Bacteroidota</taxon>
        <taxon>Sphingobacteriia</taxon>
        <taxon>Sphingobacteriales</taxon>
        <taxon>Sphingobacteriaceae</taxon>
        <taxon>Arcticibacter</taxon>
    </lineage>
</organism>
<comment type="caution">
    <text evidence="2">The sequence shown here is derived from an EMBL/GenBank/DDBJ whole genome shotgun (WGS) entry which is preliminary data.</text>
</comment>
<dbReference type="Gene3D" id="2.40.128.110">
    <property type="entry name" value="Lipid/polyisoprenoid-binding, YceI-like"/>
    <property type="match status" value="1"/>
</dbReference>
<proteinExistence type="predicted"/>
<reference evidence="2 3" key="1">
    <citation type="submission" date="2018-03" db="EMBL/GenBank/DDBJ databases">
        <title>Genomic Encyclopedia of Type Strains, Phase III (KMG-III): the genomes of soil and plant-associated and newly described type strains.</title>
        <authorList>
            <person name="Whitman W."/>
        </authorList>
    </citation>
    <scope>NUCLEOTIDE SEQUENCE [LARGE SCALE GENOMIC DNA]</scope>
    <source>
        <strain evidence="2 3">CGMCC 1.9313</strain>
    </source>
</reference>
<accession>A0A2T0TU52</accession>
<feature type="signal peptide" evidence="1">
    <location>
        <begin position="1"/>
        <end position="23"/>
    </location>
</feature>
<sequence length="203" mass="22888">MKCLVIYSFALLTFLLSSFSLHKSSPAPTRWVVMNGGSLRVKGTTNINTFNCDISGYSTPDTILLYRGQMQEGLLPLRGRIGLNVKLFDCHHAVMTADLRKTLKAKEFPQLKIIFISLEKFPNLSSRESKIKGTVDIELAGKVKRFLVDYTFKLDNQRNIQLLGERDVNFSDFGLTPPRKLGGMIQTDNKLSVEFKLTLKPLS</sequence>
<dbReference type="OrthoDB" id="9794147at2"/>
<evidence type="ECO:0000313" key="3">
    <source>
        <dbReference type="Proteomes" id="UP000238034"/>
    </source>
</evidence>
<dbReference type="SUPFAM" id="SSF101874">
    <property type="entry name" value="YceI-like"/>
    <property type="match status" value="1"/>
</dbReference>
<dbReference type="Proteomes" id="UP000238034">
    <property type="component" value="Unassembled WGS sequence"/>
</dbReference>
<gene>
    <name evidence="2" type="ORF">B0I27_11270</name>
</gene>
<feature type="chain" id="PRO_5015741582" description="YceI-like domain-containing protein" evidence="1">
    <location>
        <begin position="24"/>
        <end position="203"/>
    </location>
</feature>
<keyword evidence="1" id="KW-0732">Signal</keyword>
<protein>
    <recommendedName>
        <fullName evidence="4">YceI-like domain-containing protein</fullName>
    </recommendedName>
</protein>